<organism evidence="1">
    <name type="scientific">marine sediment metagenome</name>
    <dbReference type="NCBI Taxonomy" id="412755"/>
    <lineage>
        <taxon>unclassified sequences</taxon>
        <taxon>metagenomes</taxon>
        <taxon>ecological metagenomes</taxon>
    </lineage>
</organism>
<protein>
    <submittedName>
        <fullName evidence="1">Uncharacterized protein</fullName>
    </submittedName>
</protein>
<name>A0A0F9Q9J2_9ZZZZ</name>
<evidence type="ECO:0000313" key="1">
    <source>
        <dbReference type="EMBL" id="KKN39159.1"/>
    </source>
</evidence>
<dbReference type="AlphaFoldDB" id="A0A0F9Q9J2"/>
<comment type="caution">
    <text evidence="1">The sequence shown here is derived from an EMBL/GenBank/DDBJ whole genome shotgun (WGS) entry which is preliminary data.</text>
</comment>
<sequence>MELRTEYLDATALVAWLTHHIDSDISNAAHCRLTERIHRTMDDEGRIPVRVGRHSPSQPFVTHTP</sequence>
<accession>A0A0F9Q9J2</accession>
<gene>
    <name evidence="1" type="ORF">LCGC14_0746290</name>
</gene>
<dbReference type="EMBL" id="LAZR01001780">
    <property type="protein sequence ID" value="KKN39159.1"/>
    <property type="molecule type" value="Genomic_DNA"/>
</dbReference>
<proteinExistence type="predicted"/>
<reference evidence="1" key="1">
    <citation type="journal article" date="2015" name="Nature">
        <title>Complex archaea that bridge the gap between prokaryotes and eukaryotes.</title>
        <authorList>
            <person name="Spang A."/>
            <person name="Saw J.H."/>
            <person name="Jorgensen S.L."/>
            <person name="Zaremba-Niedzwiedzka K."/>
            <person name="Martijn J."/>
            <person name="Lind A.E."/>
            <person name="van Eijk R."/>
            <person name="Schleper C."/>
            <person name="Guy L."/>
            <person name="Ettema T.J."/>
        </authorList>
    </citation>
    <scope>NUCLEOTIDE SEQUENCE</scope>
</reference>